<accession>A0A498HMR6</accession>
<keyword evidence="2" id="KW-1185">Reference proteome</keyword>
<evidence type="ECO:0000313" key="1">
    <source>
        <dbReference type="EMBL" id="RXH71192.1"/>
    </source>
</evidence>
<evidence type="ECO:0000313" key="2">
    <source>
        <dbReference type="Proteomes" id="UP000290289"/>
    </source>
</evidence>
<reference evidence="1 2" key="1">
    <citation type="submission" date="2018-10" db="EMBL/GenBank/DDBJ databases">
        <title>A high-quality apple genome assembly.</title>
        <authorList>
            <person name="Hu J."/>
        </authorList>
    </citation>
    <scope>NUCLEOTIDE SEQUENCE [LARGE SCALE GENOMIC DNA]</scope>
    <source>
        <strain evidence="2">cv. HFTH1</strain>
        <tissue evidence="1">Young leaf</tissue>
    </source>
</reference>
<protein>
    <submittedName>
        <fullName evidence="1">Uncharacterized protein</fullName>
    </submittedName>
</protein>
<comment type="caution">
    <text evidence="1">The sequence shown here is derived from an EMBL/GenBank/DDBJ whole genome shotgun (WGS) entry which is preliminary data.</text>
</comment>
<proteinExistence type="predicted"/>
<dbReference type="EMBL" id="RDQH01000342">
    <property type="protein sequence ID" value="RXH71192.1"/>
    <property type="molecule type" value="Genomic_DNA"/>
</dbReference>
<organism evidence="1 2">
    <name type="scientific">Malus domestica</name>
    <name type="common">Apple</name>
    <name type="synonym">Pyrus malus</name>
    <dbReference type="NCBI Taxonomy" id="3750"/>
    <lineage>
        <taxon>Eukaryota</taxon>
        <taxon>Viridiplantae</taxon>
        <taxon>Streptophyta</taxon>
        <taxon>Embryophyta</taxon>
        <taxon>Tracheophyta</taxon>
        <taxon>Spermatophyta</taxon>
        <taxon>Magnoliopsida</taxon>
        <taxon>eudicotyledons</taxon>
        <taxon>Gunneridae</taxon>
        <taxon>Pentapetalae</taxon>
        <taxon>rosids</taxon>
        <taxon>fabids</taxon>
        <taxon>Rosales</taxon>
        <taxon>Rosaceae</taxon>
        <taxon>Amygdaloideae</taxon>
        <taxon>Maleae</taxon>
        <taxon>Malus</taxon>
    </lineage>
</organism>
<sequence>MVDRGIANDIAKPRKMSTMTLSIGTPMTCQDSENVDHGNCNDMPSLGMSTMHVHAHANDMSRLAKCLEPCMPMTCQARKVDHDIHGTPE</sequence>
<gene>
    <name evidence="1" type="ORF">DVH24_015814</name>
</gene>
<name>A0A498HMR6_MALDO</name>
<dbReference type="AlphaFoldDB" id="A0A498HMR6"/>
<dbReference type="Proteomes" id="UP000290289">
    <property type="component" value="Chromosome 16"/>
</dbReference>